<evidence type="ECO:0000313" key="4">
    <source>
        <dbReference type="EMBL" id="OSX79027.1"/>
    </source>
</evidence>
<name>A0A1X6PDS5_PORUM</name>
<dbReference type="EMBL" id="KV918799">
    <property type="protein sequence ID" value="OSX79027.1"/>
    <property type="molecule type" value="Genomic_DNA"/>
</dbReference>
<accession>A0A1X6PDS5</accession>
<organism evidence="4 5">
    <name type="scientific">Porphyra umbilicalis</name>
    <name type="common">Purple laver</name>
    <name type="synonym">Red alga</name>
    <dbReference type="NCBI Taxonomy" id="2786"/>
    <lineage>
        <taxon>Eukaryota</taxon>
        <taxon>Rhodophyta</taxon>
        <taxon>Bangiophyceae</taxon>
        <taxon>Bangiales</taxon>
        <taxon>Bangiaceae</taxon>
        <taxon>Porphyra</taxon>
    </lineage>
</organism>
<keyword evidence="3" id="KW-0934">Plastid</keyword>
<evidence type="ECO:0000256" key="1">
    <source>
        <dbReference type="ARBA" id="ARBA00004229"/>
    </source>
</evidence>
<keyword evidence="5" id="KW-1185">Reference proteome</keyword>
<comment type="subcellular location">
    <subcellularLocation>
        <location evidence="1">Plastid</location>
        <location evidence="1">Chloroplast</location>
    </subcellularLocation>
</comment>
<dbReference type="Proteomes" id="UP000218209">
    <property type="component" value="Unassembled WGS sequence"/>
</dbReference>
<dbReference type="GO" id="GO:1990879">
    <property type="term" value="C:CST complex"/>
    <property type="evidence" value="ECO:0007669"/>
    <property type="project" value="InterPro"/>
</dbReference>
<dbReference type="InterPro" id="IPR012340">
    <property type="entry name" value="NA-bd_OB-fold"/>
</dbReference>
<dbReference type="InterPro" id="IPR029146">
    <property type="entry name" value="Ten1_animal_plant"/>
</dbReference>
<protein>
    <recommendedName>
        <fullName evidence="6">Replication factor A protein 3</fullName>
    </recommendedName>
</protein>
<dbReference type="GO" id="GO:0003697">
    <property type="term" value="F:single-stranded DNA binding"/>
    <property type="evidence" value="ECO:0007669"/>
    <property type="project" value="InterPro"/>
</dbReference>
<dbReference type="Pfam" id="PF15490">
    <property type="entry name" value="Ten1_2"/>
    <property type="match status" value="1"/>
</dbReference>
<dbReference type="Gene3D" id="2.40.50.140">
    <property type="entry name" value="Nucleic acid-binding proteins"/>
    <property type="match status" value="1"/>
</dbReference>
<reference evidence="4 5" key="1">
    <citation type="submission" date="2017-03" db="EMBL/GenBank/DDBJ databases">
        <title>WGS assembly of Porphyra umbilicalis.</title>
        <authorList>
            <person name="Brawley S.H."/>
            <person name="Blouin N.A."/>
            <person name="Ficko-Blean E."/>
            <person name="Wheeler G.L."/>
            <person name="Lohr M."/>
            <person name="Goodson H.V."/>
            <person name="Jenkins J.W."/>
            <person name="Blaby-Haas C.E."/>
            <person name="Helliwell K.E."/>
            <person name="Chan C."/>
            <person name="Marriage T."/>
            <person name="Bhattacharya D."/>
            <person name="Klein A.S."/>
            <person name="Badis Y."/>
            <person name="Brodie J."/>
            <person name="Cao Y."/>
            <person name="Collen J."/>
            <person name="Dittami S.M."/>
            <person name="Gachon C.M."/>
            <person name="Green B.R."/>
            <person name="Karpowicz S."/>
            <person name="Kim J.W."/>
            <person name="Kudahl U."/>
            <person name="Lin S."/>
            <person name="Michel G."/>
            <person name="Mittag M."/>
            <person name="Olson B.J."/>
            <person name="Pangilinan J."/>
            <person name="Peng Y."/>
            <person name="Qiu H."/>
            <person name="Shu S."/>
            <person name="Singer J.T."/>
            <person name="Smith A.G."/>
            <person name="Sprecher B.N."/>
            <person name="Wagner V."/>
            <person name="Wang W."/>
            <person name="Wang Z.-Y."/>
            <person name="Yan J."/>
            <person name="Yarish C."/>
            <person name="Zoeuner-Riek S."/>
            <person name="Zhuang Y."/>
            <person name="Zou Y."/>
            <person name="Lindquist E.A."/>
            <person name="Grimwood J."/>
            <person name="Barry K."/>
            <person name="Rokhsar D.S."/>
            <person name="Schmutz J."/>
            <person name="Stiller J.W."/>
            <person name="Grossman A.R."/>
            <person name="Prochnik S.E."/>
        </authorList>
    </citation>
    <scope>NUCLEOTIDE SEQUENCE [LARGE SCALE GENOMIC DNA]</scope>
    <source>
        <strain evidence="4">4086291</strain>
    </source>
</reference>
<dbReference type="GO" id="GO:0009507">
    <property type="term" value="C:chloroplast"/>
    <property type="evidence" value="ECO:0007669"/>
    <property type="project" value="UniProtKB-SubCell"/>
</dbReference>
<gene>
    <name evidence="4" type="ORF">BU14_0091s0007</name>
</gene>
<dbReference type="AlphaFoldDB" id="A0A1X6PDS5"/>
<evidence type="ECO:0000313" key="5">
    <source>
        <dbReference type="Proteomes" id="UP000218209"/>
    </source>
</evidence>
<proteinExistence type="predicted"/>
<sequence>MANKMPPMPSLQPGRKVRLAEVVGGGVPPGGSVAVVGFLDATRTTPSSITLTAEARSLRVDTAALSAEMLSGLSPDGAVEVIGEVAGTPAAVAAGGGGSVDDDGRGGVAVVARIARPLVGYDADLYARSLRMREVFEARYGPGAPAAGARG</sequence>
<evidence type="ECO:0000256" key="2">
    <source>
        <dbReference type="ARBA" id="ARBA00022528"/>
    </source>
</evidence>
<keyword evidence="2" id="KW-0150">Chloroplast</keyword>
<evidence type="ECO:0000256" key="3">
    <source>
        <dbReference type="ARBA" id="ARBA00022640"/>
    </source>
</evidence>
<evidence type="ECO:0008006" key="6">
    <source>
        <dbReference type="Google" id="ProtNLM"/>
    </source>
</evidence>